<dbReference type="InterPro" id="IPR011990">
    <property type="entry name" value="TPR-like_helical_dom_sf"/>
</dbReference>
<evidence type="ECO:0000256" key="1">
    <source>
        <dbReference type="ARBA" id="ARBA00004141"/>
    </source>
</evidence>
<dbReference type="GO" id="GO:0005886">
    <property type="term" value="C:plasma membrane"/>
    <property type="evidence" value="ECO:0007669"/>
    <property type="project" value="TreeGrafter"/>
</dbReference>
<dbReference type="InterPro" id="IPR043145">
    <property type="entry name" value="Znf_ZZ_sf"/>
</dbReference>
<evidence type="ECO:0000256" key="5">
    <source>
        <dbReference type="ARBA" id="ARBA00022771"/>
    </source>
</evidence>
<keyword evidence="5" id="KW-0863">Zinc-finger</keyword>
<dbReference type="Gene3D" id="1.25.40.10">
    <property type="entry name" value="Tetratricopeptide repeat domain"/>
    <property type="match status" value="1"/>
</dbReference>
<dbReference type="InterPro" id="IPR036465">
    <property type="entry name" value="vWFA_dom_sf"/>
</dbReference>
<feature type="transmembrane region" description="Helical" evidence="9">
    <location>
        <begin position="313"/>
        <end position="332"/>
    </location>
</feature>
<comment type="similarity">
    <text evidence="2">Belongs to the SYG1 (TC 2.A.94) family.</text>
</comment>
<dbReference type="InterPro" id="IPR004342">
    <property type="entry name" value="EXS_C"/>
</dbReference>
<dbReference type="GO" id="GO:0000822">
    <property type="term" value="F:inositol hexakisphosphate binding"/>
    <property type="evidence" value="ECO:0007669"/>
    <property type="project" value="TreeGrafter"/>
</dbReference>
<keyword evidence="4" id="KW-0479">Metal-binding</keyword>
<sequence>MGRDLFGIKFANHLAAHITPEWHSQYIKYEDIVTILYAAYDRTPQPTETTSTIRKRYFDRIDERFFQYCEKELNKINIFFAEKLSEAIRRFDDLKTELSYFSNEIQEKRSSPSRHGWFNPQIIFGKHLPVNNLQHSSRYRRVHDLKLAFSELYLLLVLLQNYQTLNYMGFRKILKKHDKLFYEQNGANWFQENVEQASFSTNTRVATLIDEVEKLVTEQLEDGNRKQAMQKLRVPPLSQIHKRAVTYKLVGLNVRGWSMYGVNHVLIFELDPRNHMSHEEILEGGSILALIWCLSFLAFVLCEYYNIQPHLQPLTFILLLIIILCNPLPILFRPARYWLIRRMFRIFSAPFHTVTFADFWLADQFTSLDLIFYDIEYLICHSTFDTKWKSELQSYLNINSTQSQSSLSDEQITLFNAPICQASINILFQTIIGALPSWFRMAQCLRRYRDTRLIFPHLLNAIKYSAGLLVAFANGLQRYFSLKYLTQATNPFFYLWILTQIINSGFKYGWDIKMDWGFFDKQAGENVFLREELVYPKKFYYYAVIIENFIFRYIWILRVYLTVKHEYIENIELITFILGLIECIRRFLWNYFRLENEHLNNCGQFRAVRDISINPNKERQTLHRKTLPEESIGIDDNSTRNKENIVNTMSDKNIILRMRRSMRTTPILLEKTLSEKSQPIRLIHSKIHGRKHSIIIDDYLSSRRASTVQHSYKTISSHSYALEQVPKYAPYLTNRALCYSRLNNAKKVLKDVLASIEADSNWVKGYYYKGKALKMLNCKQEAIDCYRKCCQMNPQQKIYEQVLKEYLGENATFSNLTTSTTNSDEVVHYGVKCDVCNCCPIVGIRYKCSQCSKYLPSNPNQKNYKEIHALIPHKQPMVQSTSASVSSNVGQINFDVAVQSYNVILVIDISLSMIGYQGNNQIIESKNRWPAIQRGIIKITNQLGLNDRLTCLVFNSKLASLFAQDLNRNQIILVSDGEDVSSKKSLLPISCKRIKEICQNLDTDILLIGIELETKGRNAMNILKQYGGEKCKFIDLMSLSELDNLFDRLSLIFTQRTAIIDA</sequence>
<dbReference type="GO" id="GO:0005794">
    <property type="term" value="C:Golgi apparatus"/>
    <property type="evidence" value="ECO:0007669"/>
    <property type="project" value="TreeGrafter"/>
</dbReference>
<reference evidence="12" key="1">
    <citation type="submission" date="2021-02" db="EMBL/GenBank/DDBJ databases">
        <authorList>
            <person name="Nowell W R."/>
        </authorList>
    </citation>
    <scope>NUCLEOTIDE SEQUENCE</scope>
</reference>
<evidence type="ECO:0000256" key="6">
    <source>
        <dbReference type="ARBA" id="ARBA00022833"/>
    </source>
</evidence>
<evidence type="ECO:0000256" key="2">
    <source>
        <dbReference type="ARBA" id="ARBA00009665"/>
    </source>
</evidence>
<evidence type="ECO:0000259" key="10">
    <source>
        <dbReference type="PROSITE" id="PS51380"/>
    </source>
</evidence>
<evidence type="ECO:0000313" key="13">
    <source>
        <dbReference type="EMBL" id="CAF3855449.1"/>
    </source>
</evidence>
<dbReference type="Gene3D" id="3.30.60.90">
    <property type="match status" value="1"/>
</dbReference>
<evidence type="ECO:0000313" key="14">
    <source>
        <dbReference type="Proteomes" id="UP000663829"/>
    </source>
</evidence>
<evidence type="ECO:0000256" key="7">
    <source>
        <dbReference type="ARBA" id="ARBA00022989"/>
    </source>
</evidence>
<dbReference type="GO" id="GO:0006817">
    <property type="term" value="P:phosphate ion transport"/>
    <property type="evidence" value="ECO:0007669"/>
    <property type="project" value="TreeGrafter"/>
</dbReference>
<dbReference type="Pfam" id="PF03124">
    <property type="entry name" value="EXS"/>
    <property type="match status" value="1"/>
</dbReference>
<keyword evidence="8 9" id="KW-0472">Membrane</keyword>
<gene>
    <name evidence="12" type="ORF">GPM918_LOCUS18205</name>
    <name evidence="13" type="ORF">SRO942_LOCUS18202</name>
</gene>
<dbReference type="SMART" id="SM00028">
    <property type="entry name" value="TPR"/>
    <property type="match status" value="2"/>
</dbReference>
<proteinExistence type="inferred from homology"/>
<evidence type="ECO:0000256" key="4">
    <source>
        <dbReference type="ARBA" id="ARBA00022723"/>
    </source>
</evidence>
<dbReference type="EMBL" id="CAJOBC010005203">
    <property type="protein sequence ID" value="CAF3855449.1"/>
    <property type="molecule type" value="Genomic_DNA"/>
</dbReference>
<evidence type="ECO:0000313" key="12">
    <source>
        <dbReference type="EMBL" id="CAF1089941.1"/>
    </source>
</evidence>
<dbReference type="Proteomes" id="UP000681722">
    <property type="component" value="Unassembled WGS sequence"/>
</dbReference>
<dbReference type="InterPro" id="IPR019734">
    <property type="entry name" value="TPR_rpt"/>
</dbReference>
<keyword evidence="7 9" id="KW-1133">Transmembrane helix</keyword>
<keyword evidence="14" id="KW-1185">Reference proteome</keyword>
<comment type="caution">
    <text evidence="12">The sequence shown here is derived from an EMBL/GenBank/DDBJ whole genome shotgun (WGS) entry which is preliminary data.</text>
</comment>
<dbReference type="GO" id="GO:0016036">
    <property type="term" value="P:cellular response to phosphate starvation"/>
    <property type="evidence" value="ECO:0007669"/>
    <property type="project" value="TreeGrafter"/>
</dbReference>
<dbReference type="SUPFAM" id="SSF53300">
    <property type="entry name" value="vWA-like"/>
    <property type="match status" value="1"/>
</dbReference>
<dbReference type="AlphaFoldDB" id="A0A814NBE6"/>
<keyword evidence="3 9" id="KW-0812">Transmembrane</keyword>
<dbReference type="Pfam" id="PF03105">
    <property type="entry name" value="SPX"/>
    <property type="match status" value="1"/>
</dbReference>
<dbReference type="PANTHER" id="PTHR10783">
    <property type="entry name" value="XENOTROPIC AND POLYTROPIC RETROVIRUS RECEPTOR 1-RELATED"/>
    <property type="match status" value="1"/>
</dbReference>
<feature type="domain" description="SPX" evidence="11">
    <location>
        <begin position="8"/>
        <end position="191"/>
    </location>
</feature>
<dbReference type="SUPFAM" id="SSF48452">
    <property type="entry name" value="TPR-like"/>
    <property type="match status" value="1"/>
</dbReference>
<keyword evidence="6" id="KW-0862">Zinc</keyword>
<organism evidence="12 14">
    <name type="scientific">Didymodactylos carnosus</name>
    <dbReference type="NCBI Taxonomy" id="1234261"/>
    <lineage>
        <taxon>Eukaryota</taxon>
        <taxon>Metazoa</taxon>
        <taxon>Spiralia</taxon>
        <taxon>Gnathifera</taxon>
        <taxon>Rotifera</taxon>
        <taxon>Eurotatoria</taxon>
        <taxon>Bdelloidea</taxon>
        <taxon>Philodinida</taxon>
        <taxon>Philodinidae</taxon>
        <taxon>Didymodactylos</taxon>
    </lineage>
</organism>
<dbReference type="PANTHER" id="PTHR10783:SF103">
    <property type="entry name" value="SOLUTE CARRIER FAMILY 53 MEMBER 1"/>
    <property type="match status" value="1"/>
</dbReference>
<comment type="subcellular location">
    <subcellularLocation>
        <location evidence="1">Membrane</location>
        <topology evidence="1">Multi-pass membrane protein</topology>
    </subcellularLocation>
</comment>
<dbReference type="CDD" id="cd14477">
    <property type="entry name" value="SPX_XPR1_like"/>
    <property type="match status" value="1"/>
</dbReference>
<feature type="domain" description="EXS" evidence="10">
    <location>
        <begin position="420"/>
        <end position="625"/>
    </location>
</feature>
<name>A0A814NBE6_9BILA</name>
<dbReference type="PROSITE" id="PS51380">
    <property type="entry name" value="EXS"/>
    <property type="match status" value="1"/>
</dbReference>
<dbReference type="SUPFAM" id="SSF57850">
    <property type="entry name" value="RING/U-box"/>
    <property type="match status" value="1"/>
</dbReference>
<dbReference type="PROSITE" id="PS51382">
    <property type="entry name" value="SPX"/>
    <property type="match status" value="1"/>
</dbReference>
<accession>A0A814NBE6</accession>
<evidence type="ECO:0000259" key="11">
    <source>
        <dbReference type="PROSITE" id="PS51382"/>
    </source>
</evidence>
<dbReference type="EMBL" id="CAJNOQ010005202">
    <property type="protein sequence ID" value="CAF1089941.1"/>
    <property type="molecule type" value="Genomic_DNA"/>
</dbReference>
<feature type="transmembrane region" description="Helical" evidence="9">
    <location>
        <begin position="287"/>
        <end position="307"/>
    </location>
</feature>
<dbReference type="InterPro" id="IPR004331">
    <property type="entry name" value="SPX_dom"/>
</dbReference>
<protein>
    <submittedName>
        <fullName evidence="12">Uncharacterized protein</fullName>
    </submittedName>
</protein>
<dbReference type="Proteomes" id="UP000663829">
    <property type="component" value="Unassembled WGS sequence"/>
</dbReference>
<evidence type="ECO:0000256" key="3">
    <source>
        <dbReference type="ARBA" id="ARBA00022692"/>
    </source>
</evidence>
<evidence type="ECO:0000256" key="9">
    <source>
        <dbReference type="SAM" id="Phobius"/>
    </source>
</evidence>
<evidence type="ECO:0000256" key="8">
    <source>
        <dbReference type="ARBA" id="ARBA00023136"/>
    </source>
</evidence>
<dbReference type="OrthoDB" id="9970435at2759"/>
<dbReference type="GO" id="GO:0008270">
    <property type="term" value="F:zinc ion binding"/>
    <property type="evidence" value="ECO:0007669"/>
    <property type="project" value="UniProtKB-KW"/>
</dbReference>